<name>A0A9D2RJI6_9BURK</name>
<evidence type="ECO:0000256" key="1">
    <source>
        <dbReference type="ARBA" id="ARBA00001341"/>
    </source>
</evidence>
<evidence type="ECO:0000256" key="8">
    <source>
        <dbReference type="ARBA" id="ARBA00022692"/>
    </source>
</evidence>
<evidence type="ECO:0000313" key="14">
    <source>
        <dbReference type="EMBL" id="HJD44802.1"/>
    </source>
</evidence>
<dbReference type="AlphaFoldDB" id="A0A9D2RJI6"/>
<organism evidence="14 15">
    <name type="scientific">Candidatus Paenalcaligenes intestinipullorum</name>
    <dbReference type="NCBI Taxonomy" id="2838718"/>
    <lineage>
        <taxon>Bacteria</taxon>
        <taxon>Pseudomonadati</taxon>
        <taxon>Pseudomonadota</taxon>
        <taxon>Betaproteobacteria</taxon>
        <taxon>Burkholderiales</taxon>
        <taxon>Alcaligenaceae</taxon>
        <taxon>Paenalcaligenes</taxon>
    </lineage>
</organism>
<accession>A0A9D2RJI6</accession>
<comment type="catalytic activity">
    <reaction evidence="1">
        <text>4-aminobutanoate(in) + L-glutamate(out) = 4-aminobutanoate(out) + L-glutamate(in)</text>
        <dbReference type="Rhea" id="RHEA:28919"/>
        <dbReference type="ChEBI" id="CHEBI:29985"/>
        <dbReference type="ChEBI" id="CHEBI:59888"/>
    </reaction>
</comment>
<proteinExistence type="inferred from homology"/>
<reference evidence="14" key="2">
    <citation type="submission" date="2021-04" db="EMBL/GenBank/DDBJ databases">
        <authorList>
            <person name="Gilroy R."/>
        </authorList>
    </citation>
    <scope>NUCLEOTIDE SEQUENCE</scope>
    <source>
        <strain evidence="14">9264</strain>
    </source>
</reference>
<feature type="transmembrane region" description="Helical" evidence="13">
    <location>
        <begin position="331"/>
        <end position="354"/>
    </location>
</feature>
<evidence type="ECO:0000256" key="13">
    <source>
        <dbReference type="SAM" id="Phobius"/>
    </source>
</evidence>
<dbReference type="InterPro" id="IPR004759">
    <property type="entry name" value="Glu_antiport"/>
</dbReference>
<dbReference type="EMBL" id="DWUQ01000152">
    <property type="protein sequence ID" value="HJD44802.1"/>
    <property type="molecule type" value="Genomic_DNA"/>
</dbReference>
<dbReference type="PANTHER" id="PTHR42770:SF15">
    <property type="entry name" value="GLUTAMATE_GAMMA-AMINOBUTYRATE ANTIPORTER-RELATED"/>
    <property type="match status" value="1"/>
</dbReference>
<evidence type="ECO:0000256" key="3">
    <source>
        <dbReference type="ARBA" id="ARBA00010503"/>
    </source>
</evidence>
<keyword evidence="9" id="KW-0029">Amino-acid transport</keyword>
<dbReference type="GO" id="GO:0005886">
    <property type="term" value="C:plasma membrane"/>
    <property type="evidence" value="ECO:0007669"/>
    <property type="project" value="UniProtKB-SubCell"/>
</dbReference>
<evidence type="ECO:0000256" key="5">
    <source>
        <dbReference type="ARBA" id="ARBA00022448"/>
    </source>
</evidence>
<keyword evidence="5" id="KW-0813">Transport</keyword>
<feature type="region of interest" description="Disordered" evidence="12">
    <location>
        <begin position="511"/>
        <end position="537"/>
    </location>
</feature>
<evidence type="ECO:0000256" key="12">
    <source>
        <dbReference type="SAM" id="MobiDB-lite"/>
    </source>
</evidence>
<dbReference type="NCBIfam" id="TIGR00910">
    <property type="entry name" value="2A0307_GadC"/>
    <property type="match status" value="1"/>
</dbReference>
<dbReference type="GO" id="GO:0015297">
    <property type="term" value="F:antiporter activity"/>
    <property type="evidence" value="ECO:0007669"/>
    <property type="project" value="UniProtKB-KW"/>
</dbReference>
<feature type="compositionally biased region" description="Low complexity" evidence="12">
    <location>
        <begin position="511"/>
        <end position="524"/>
    </location>
</feature>
<evidence type="ECO:0000313" key="15">
    <source>
        <dbReference type="Proteomes" id="UP000823889"/>
    </source>
</evidence>
<dbReference type="InterPro" id="IPR050367">
    <property type="entry name" value="APC_superfamily"/>
</dbReference>
<dbReference type="PANTHER" id="PTHR42770">
    <property type="entry name" value="AMINO ACID TRANSPORTER-RELATED"/>
    <property type="match status" value="1"/>
</dbReference>
<comment type="subcellular location">
    <subcellularLocation>
        <location evidence="2">Cell membrane</location>
        <topology evidence="2">Multi-pass membrane protein</topology>
    </subcellularLocation>
</comment>
<feature type="transmembrane region" description="Helical" evidence="13">
    <location>
        <begin position="130"/>
        <end position="147"/>
    </location>
</feature>
<evidence type="ECO:0000256" key="9">
    <source>
        <dbReference type="ARBA" id="ARBA00022970"/>
    </source>
</evidence>
<feature type="transmembrane region" description="Helical" evidence="13">
    <location>
        <begin position="444"/>
        <end position="466"/>
    </location>
</feature>
<reference evidence="14" key="1">
    <citation type="journal article" date="2021" name="PeerJ">
        <title>Extensive microbial diversity within the chicken gut microbiome revealed by metagenomics and culture.</title>
        <authorList>
            <person name="Gilroy R."/>
            <person name="Ravi A."/>
            <person name="Getino M."/>
            <person name="Pursley I."/>
            <person name="Horton D.L."/>
            <person name="Alikhan N.F."/>
            <person name="Baker D."/>
            <person name="Gharbi K."/>
            <person name="Hall N."/>
            <person name="Watson M."/>
            <person name="Adriaenssens E.M."/>
            <person name="Foster-Nyarko E."/>
            <person name="Jarju S."/>
            <person name="Secka A."/>
            <person name="Antonio M."/>
            <person name="Oren A."/>
            <person name="Chaudhuri R.R."/>
            <person name="La Ragione R."/>
            <person name="Hildebrand F."/>
            <person name="Pallen M.J."/>
        </authorList>
    </citation>
    <scope>NUCLEOTIDE SEQUENCE</scope>
    <source>
        <strain evidence="14">9264</strain>
    </source>
</reference>
<evidence type="ECO:0000256" key="6">
    <source>
        <dbReference type="ARBA" id="ARBA00022449"/>
    </source>
</evidence>
<dbReference type="PIRSF" id="PIRSF006060">
    <property type="entry name" value="AA_transporter"/>
    <property type="match status" value="1"/>
</dbReference>
<feature type="transmembrane region" description="Helical" evidence="13">
    <location>
        <begin position="41"/>
        <end position="65"/>
    </location>
</feature>
<dbReference type="GO" id="GO:0006865">
    <property type="term" value="P:amino acid transport"/>
    <property type="evidence" value="ECO:0007669"/>
    <property type="project" value="UniProtKB-KW"/>
</dbReference>
<sequence length="537" mass="57524">MAVTSTSTPKNLSLLGFFAITASMVMAVYEYPTFATSGFSLVFFLLLGGLLWFIPVALCAAEMATVEGWEEGGVFAWVSNTLGERWGFAAISFGYLQIAIGFIPMLYFVLGALSYILNWPALNTDPATKTIAALVILWALAFSQFGGTKYTATIAKVGFFLGILLPALVLVGLAIAYLKGGSPLAIEMNLNTFIPDFTQIGTLVVFVAFILSYMGVEASATHVNEMKNPGRDYPLAMFLLMAAAIGLSSIEGLSVASVVPHGEINLSAGVVQTFERLLLHFDPTIQWAVRIIAALLMLGVLAEIASWIVGPSRGMYVAAQKGILPKAFSKVNKNSVPVVLVISQLVITTIALVVLTNSGGGGNMSFLIALGLTVVIYLCSYFMLFLAYLHLVNKQADKKRVFNIPGGPVVKRLVAIVGLLVSIMAFVVSFFPPSGLPGGESNESYVLLLSGSFIVIFLLPFVIYAVHSKHGKETGMEMVPVKTHNTHSDHFFIHPRARSWFHLRPKSGVNANTPQAAPTQASAAVEAPITSKDSAPS</sequence>
<evidence type="ECO:0000256" key="7">
    <source>
        <dbReference type="ARBA" id="ARBA00022475"/>
    </source>
</evidence>
<evidence type="ECO:0000256" key="10">
    <source>
        <dbReference type="ARBA" id="ARBA00022989"/>
    </source>
</evidence>
<feature type="transmembrane region" description="Helical" evidence="13">
    <location>
        <begin position="12"/>
        <end position="29"/>
    </location>
</feature>
<keyword evidence="8 13" id="KW-0812">Transmembrane</keyword>
<gene>
    <name evidence="14" type="primary">gadC</name>
    <name evidence="14" type="ORF">H9906_07220</name>
</gene>
<dbReference type="Pfam" id="PF13520">
    <property type="entry name" value="AA_permease_2"/>
    <property type="match status" value="1"/>
</dbReference>
<keyword evidence="7" id="KW-1003">Cell membrane</keyword>
<evidence type="ECO:0000256" key="2">
    <source>
        <dbReference type="ARBA" id="ARBA00004651"/>
    </source>
</evidence>
<feature type="transmembrane region" description="Helical" evidence="13">
    <location>
        <begin position="197"/>
        <end position="216"/>
    </location>
</feature>
<feature type="transmembrane region" description="Helical" evidence="13">
    <location>
        <begin position="237"/>
        <end position="259"/>
    </location>
</feature>
<dbReference type="Gene3D" id="1.20.1740.10">
    <property type="entry name" value="Amino acid/polyamine transporter I"/>
    <property type="match status" value="1"/>
</dbReference>
<evidence type="ECO:0000256" key="11">
    <source>
        <dbReference type="ARBA" id="ARBA00023136"/>
    </source>
</evidence>
<protein>
    <recommendedName>
        <fullName evidence="4">Glutamate/gamma-aminobutyrate antiporter</fullName>
    </recommendedName>
</protein>
<feature type="transmembrane region" description="Helical" evidence="13">
    <location>
        <begin position="86"/>
        <end position="110"/>
    </location>
</feature>
<feature type="transmembrane region" description="Helical" evidence="13">
    <location>
        <begin position="159"/>
        <end position="177"/>
    </location>
</feature>
<comment type="caution">
    <text evidence="14">The sequence shown here is derived from an EMBL/GenBank/DDBJ whole genome shotgun (WGS) entry which is preliminary data.</text>
</comment>
<keyword evidence="10 13" id="KW-1133">Transmembrane helix</keyword>
<feature type="transmembrane region" description="Helical" evidence="13">
    <location>
        <begin position="413"/>
        <end position="432"/>
    </location>
</feature>
<dbReference type="InterPro" id="IPR002293">
    <property type="entry name" value="AA/rel_permease1"/>
</dbReference>
<feature type="transmembrane region" description="Helical" evidence="13">
    <location>
        <begin position="366"/>
        <end position="392"/>
    </location>
</feature>
<comment type="similarity">
    <text evidence="3">Belongs to the amino acid-polyamine-organocation (APC) superfamily. Glutamate:GABA antiporter (GGA) (TC 2.A.3.7) family.</text>
</comment>
<keyword evidence="6" id="KW-0050">Antiport</keyword>
<keyword evidence="11 13" id="KW-0472">Membrane</keyword>
<dbReference type="Proteomes" id="UP000823889">
    <property type="component" value="Unassembled WGS sequence"/>
</dbReference>
<feature type="transmembrane region" description="Helical" evidence="13">
    <location>
        <begin position="287"/>
        <end position="310"/>
    </location>
</feature>
<evidence type="ECO:0000256" key="4">
    <source>
        <dbReference type="ARBA" id="ARBA00018235"/>
    </source>
</evidence>